<evidence type="ECO:0000313" key="1">
    <source>
        <dbReference type="EMBL" id="KAK3729362.1"/>
    </source>
</evidence>
<name>A0AAE1CR07_9GAST</name>
<gene>
    <name evidence="1" type="ORF">RRG08_053562</name>
</gene>
<organism evidence="1 2">
    <name type="scientific">Elysia crispata</name>
    <name type="common">lettuce slug</name>
    <dbReference type="NCBI Taxonomy" id="231223"/>
    <lineage>
        <taxon>Eukaryota</taxon>
        <taxon>Metazoa</taxon>
        <taxon>Spiralia</taxon>
        <taxon>Lophotrochozoa</taxon>
        <taxon>Mollusca</taxon>
        <taxon>Gastropoda</taxon>
        <taxon>Heterobranchia</taxon>
        <taxon>Euthyneura</taxon>
        <taxon>Panpulmonata</taxon>
        <taxon>Sacoglossa</taxon>
        <taxon>Placobranchoidea</taxon>
        <taxon>Plakobranchidae</taxon>
        <taxon>Elysia</taxon>
    </lineage>
</organism>
<keyword evidence="2" id="KW-1185">Reference proteome</keyword>
<dbReference type="AlphaFoldDB" id="A0AAE1CR07"/>
<reference evidence="1" key="1">
    <citation type="journal article" date="2023" name="G3 (Bethesda)">
        <title>A reference genome for the long-term kleptoplast-retaining sea slug Elysia crispata morphotype clarki.</title>
        <authorList>
            <person name="Eastman K.E."/>
            <person name="Pendleton A.L."/>
            <person name="Shaikh M.A."/>
            <person name="Suttiyut T."/>
            <person name="Ogas R."/>
            <person name="Tomko P."/>
            <person name="Gavelis G."/>
            <person name="Widhalm J.R."/>
            <person name="Wisecaver J.H."/>
        </authorList>
    </citation>
    <scope>NUCLEOTIDE SEQUENCE</scope>
    <source>
        <strain evidence="1">ECLA1</strain>
    </source>
</reference>
<protein>
    <submittedName>
        <fullName evidence="1">Uncharacterized protein</fullName>
    </submittedName>
</protein>
<dbReference type="EMBL" id="JAWDGP010007144">
    <property type="protein sequence ID" value="KAK3729362.1"/>
    <property type="molecule type" value="Genomic_DNA"/>
</dbReference>
<sequence length="213" mass="23227">MRTPRTEEHLDFRVLVDIGLNVSSTFKNPQNWDHPDFRDSVDIGLNVSSTDSTAPPTLVTVCGLSEPDILYGITQSFSEKEKPPFISQTLDTAAARVTSSLYPRLPPGATSNAVRVQDGTGETEVDSVDHRSVETDHLSDMSVESCRQVAPLALHAPGPVSALAPSPVSYQRERFIIASSSRTWLSAPAGASRVSDWSTASRIRMQRCLTLIF</sequence>
<evidence type="ECO:0000313" key="2">
    <source>
        <dbReference type="Proteomes" id="UP001283361"/>
    </source>
</evidence>
<dbReference type="Proteomes" id="UP001283361">
    <property type="component" value="Unassembled WGS sequence"/>
</dbReference>
<proteinExistence type="predicted"/>
<accession>A0AAE1CR07</accession>
<comment type="caution">
    <text evidence="1">The sequence shown here is derived from an EMBL/GenBank/DDBJ whole genome shotgun (WGS) entry which is preliminary data.</text>
</comment>